<comment type="subcellular location">
    <subcellularLocation>
        <location evidence="2">Nucleus</location>
    </subcellularLocation>
</comment>
<dbReference type="EC" id="5.6.2.4" evidence="17"/>
<dbReference type="GO" id="GO:0016787">
    <property type="term" value="F:hydrolase activity"/>
    <property type="evidence" value="ECO:0007669"/>
    <property type="project" value="UniProtKB-KW"/>
</dbReference>
<feature type="compositionally biased region" description="Basic residues" evidence="23">
    <location>
        <begin position="1618"/>
        <end position="1641"/>
    </location>
</feature>
<feature type="compositionally biased region" description="Low complexity" evidence="23">
    <location>
        <begin position="1580"/>
        <end position="1591"/>
    </location>
</feature>
<dbReference type="FunFam" id="3.40.50.300:FF:000537">
    <property type="entry name" value="Bloom syndrome RecQ-like helicase"/>
    <property type="match status" value="1"/>
</dbReference>
<feature type="region of interest" description="Disordered" evidence="23">
    <location>
        <begin position="127"/>
        <end position="150"/>
    </location>
</feature>
<dbReference type="InterPro" id="IPR044876">
    <property type="entry name" value="HRDC_dom_sf"/>
</dbReference>
<keyword evidence="5" id="KW-0479">Metal-binding</keyword>
<feature type="region of interest" description="Disordered" evidence="23">
    <location>
        <begin position="1580"/>
        <end position="1710"/>
    </location>
</feature>
<feature type="region of interest" description="Disordered" evidence="23">
    <location>
        <begin position="47"/>
        <end position="77"/>
    </location>
</feature>
<dbReference type="GO" id="GO:0046872">
    <property type="term" value="F:metal ion binding"/>
    <property type="evidence" value="ECO:0007669"/>
    <property type="project" value="UniProtKB-KW"/>
</dbReference>
<evidence type="ECO:0000313" key="28">
    <source>
        <dbReference type="Proteomes" id="UP001487740"/>
    </source>
</evidence>
<dbReference type="InterPro" id="IPR018982">
    <property type="entry name" value="RQC_domain"/>
</dbReference>
<dbReference type="SUPFAM" id="SSF47819">
    <property type="entry name" value="HRDC-like"/>
    <property type="match status" value="1"/>
</dbReference>
<evidence type="ECO:0000256" key="2">
    <source>
        <dbReference type="ARBA" id="ARBA00004123"/>
    </source>
</evidence>
<dbReference type="FunFam" id="3.40.50.300:FF:000340">
    <property type="entry name" value="Bloom syndrome, RecQ helicase"/>
    <property type="match status" value="1"/>
</dbReference>
<dbReference type="SMART" id="SM00487">
    <property type="entry name" value="DEXDc"/>
    <property type="match status" value="1"/>
</dbReference>
<dbReference type="GO" id="GO:0005634">
    <property type="term" value="C:nucleus"/>
    <property type="evidence" value="ECO:0007669"/>
    <property type="project" value="UniProtKB-SubCell"/>
</dbReference>
<dbReference type="GO" id="GO:0009378">
    <property type="term" value="F:four-way junction helicase activity"/>
    <property type="evidence" value="ECO:0007669"/>
    <property type="project" value="TreeGrafter"/>
</dbReference>
<feature type="compositionally biased region" description="Polar residues" evidence="23">
    <location>
        <begin position="18"/>
        <end position="28"/>
    </location>
</feature>
<dbReference type="GO" id="GO:0003677">
    <property type="term" value="F:DNA binding"/>
    <property type="evidence" value="ECO:0007669"/>
    <property type="project" value="UniProtKB-KW"/>
</dbReference>
<feature type="compositionally biased region" description="Polar residues" evidence="23">
    <location>
        <begin position="1592"/>
        <end position="1603"/>
    </location>
</feature>
<dbReference type="EMBL" id="JARAKH010000049">
    <property type="protein sequence ID" value="KAK8376039.1"/>
    <property type="molecule type" value="Genomic_DNA"/>
</dbReference>
<dbReference type="SUPFAM" id="SSF52540">
    <property type="entry name" value="P-loop containing nucleoside triphosphate hydrolases"/>
    <property type="match status" value="1"/>
</dbReference>
<dbReference type="SMART" id="SM00490">
    <property type="entry name" value="HELICc"/>
    <property type="match status" value="1"/>
</dbReference>
<accession>A0AAW0SKW2</accession>
<comment type="similarity">
    <text evidence="3">Belongs to the helicase family. RecQ subfamily.</text>
</comment>
<evidence type="ECO:0000256" key="19">
    <source>
        <dbReference type="ARBA" id="ARBA00049360"/>
    </source>
</evidence>
<evidence type="ECO:0000256" key="10">
    <source>
        <dbReference type="ARBA" id="ARBA00022833"/>
    </source>
</evidence>
<keyword evidence="7" id="KW-0227">DNA damage</keyword>
<dbReference type="InterPro" id="IPR010997">
    <property type="entry name" value="HRDC-like_sf"/>
</dbReference>
<dbReference type="InterPro" id="IPR011545">
    <property type="entry name" value="DEAD/DEAH_box_helicase_dom"/>
</dbReference>
<keyword evidence="11" id="KW-0067">ATP-binding</keyword>
<dbReference type="PROSITE" id="PS00690">
    <property type="entry name" value="DEAH_ATP_HELICASE"/>
    <property type="match status" value="1"/>
</dbReference>
<name>A0AAW0SKW2_SCYPA</name>
<dbReference type="GO" id="GO:0005524">
    <property type="term" value="F:ATP binding"/>
    <property type="evidence" value="ECO:0007669"/>
    <property type="project" value="UniProtKB-KW"/>
</dbReference>
<dbReference type="InterPro" id="IPR014001">
    <property type="entry name" value="Helicase_ATP-bd"/>
</dbReference>
<evidence type="ECO:0000256" key="15">
    <source>
        <dbReference type="ARBA" id="ARBA00023242"/>
    </source>
</evidence>
<keyword evidence="10" id="KW-0862">Zinc</keyword>
<organism evidence="27 28">
    <name type="scientific">Scylla paramamosain</name>
    <name type="common">Mud crab</name>
    <dbReference type="NCBI Taxonomy" id="85552"/>
    <lineage>
        <taxon>Eukaryota</taxon>
        <taxon>Metazoa</taxon>
        <taxon>Ecdysozoa</taxon>
        <taxon>Arthropoda</taxon>
        <taxon>Crustacea</taxon>
        <taxon>Multicrustacea</taxon>
        <taxon>Malacostraca</taxon>
        <taxon>Eumalacostraca</taxon>
        <taxon>Eucarida</taxon>
        <taxon>Decapoda</taxon>
        <taxon>Pleocyemata</taxon>
        <taxon>Brachyura</taxon>
        <taxon>Eubrachyura</taxon>
        <taxon>Portunoidea</taxon>
        <taxon>Portunidae</taxon>
        <taxon>Portuninae</taxon>
        <taxon>Scylla</taxon>
    </lineage>
</organism>
<keyword evidence="14" id="KW-0413">Isomerase</keyword>
<dbReference type="InterPro" id="IPR036390">
    <property type="entry name" value="WH_DNA-bd_sf"/>
</dbReference>
<evidence type="ECO:0000256" key="23">
    <source>
        <dbReference type="SAM" id="MobiDB-lite"/>
    </source>
</evidence>
<feature type="compositionally biased region" description="Polar residues" evidence="23">
    <location>
        <begin position="1699"/>
        <end position="1710"/>
    </location>
</feature>
<keyword evidence="28" id="KW-1185">Reference proteome</keyword>
<feature type="compositionally biased region" description="Acidic residues" evidence="23">
    <location>
        <begin position="135"/>
        <end position="150"/>
    </location>
</feature>
<keyword evidence="6" id="KW-0547">Nucleotide-binding</keyword>
<feature type="region of interest" description="Disordered" evidence="23">
    <location>
        <begin position="806"/>
        <end position="825"/>
    </location>
</feature>
<dbReference type="GO" id="GO:0043138">
    <property type="term" value="F:3'-5' DNA helicase activity"/>
    <property type="evidence" value="ECO:0007669"/>
    <property type="project" value="UniProtKB-EC"/>
</dbReference>
<dbReference type="NCBIfam" id="TIGR00614">
    <property type="entry name" value="recQ_fam"/>
    <property type="match status" value="1"/>
</dbReference>
<evidence type="ECO:0000256" key="16">
    <source>
        <dbReference type="ARBA" id="ARBA00034617"/>
    </source>
</evidence>
<keyword evidence="15" id="KW-0539">Nucleus</keyword>
<evidence type="ECO:0000256" key="3">
    <source>
        <dbReference type="ARBA" id="ARBA00005446"/>
    </source>
</evidence>
<evidence type="ECO:0000256" key="17">
    <source>
        <dbReference type="ARBA" id="ARBA00034808"/>
    </source>
</evidence>
<feature type="compositionally biased region" description="Acidic residues" evidence="23">
    <location>
        <begin position="61"/>
        <end position="71"/>
    </location>
</feature>
<dbReference type="GO" id="GO:0005737">
    <property type="term" value="C:cytoplasm"/>
    <property type="evidence" value="ECO:0007669"/>
    <property type="project" value="TreeGrafter"/>
</dbReference>
<sequence>MERRGKRISPRQRRLNDFFSSSQKSSKPMNKGNALLDKAGAARPIATVSPMAGPSKTIFISDDDDDDDFEDFSSVPRVKGTQIPCSKQVKKETEEEEEAVQAVRKSTKRVIASDDEVDIEDLIDDSSPLKSKVDEESENGLAIEDEEEDFFQDDFFGNEEEEKGPGWEEMLKPQDSQEFTSTTNAASDTALIETHSKDTSQCPFGKTQAIGIEDGHVSPSVSHCSTQAEGGVSVLSPKSTDPVYKDESFKAEVKTSSALGHTSKFVGAAPKEENETNLSFPKVSEEKRKLQSGILHPLGEEAPVHKVTPMVTYVSLSKAQKPSISFLRASEKAQDTHPVQQSLHVLSASSCTPQSLPAGASHKIPNPAQEPSTTTLQDACKTSLLNMPNFGSSLEVMSEDQILKHPILRVTELEEDDISMINSLQSSLLSIMAKLLMSLPLGILQEVPSYNTTQHMKAMAAYKKIVKCLENYEECHRKRELQDPQSFGDNSLCLSPNEQHYRSTLHSQNSFSMIKNTGIGSCEHQEANATIVPDLNNGIVIDDSMGMAHCKKSLDFSTDAISDRISDPEMHQGSPGNFPSTSRVSQEGSSAAVDNSSKCSSIQTSTPNVTNAQKAVLPRKFSFGSHRKLASGSDKAAPASSDKLSGLRTANTRSLLSLTNTSVTPNISTSLSTSGLKIANTNTRPLFNPSNTSLTPKASALVSASVHASTSGFKKSNVRPVWQKDSDFGSSTVVGKTSTASVYPRPENLVALNSEKIIKQADYSSEFPPDDVMEDDFIEVTQNDACDASAQGGPQTIDNWRLQKKQSPAPSFGERTSLQRVSSVPSNTKIMEDELKDEDFDDFDETVSLGSRAREKSWKEGPFAAPGKVVKTTDKILISEEKNYTKAIYKSPNKEQIPSLNEPGAARFTGNVRNDGVTGEFSGMNYPHCKEMLKIFHQHFGLRQFRENQKEAINAALLGKDCFVLMPTGGGKSLCYQLPACVTEGVTIVISPLKSLMQDQVQKLASLDIHAGRLSGDISLQEENQTFLDLSRKEITMKLLYVTPEKISASQKFTDLLERLYNQQRLSRFVIDEAHCVSDWGHDFRPDYKKLSILRQRFPGVPLMALTATATPRVRVDILHQLGLDADTKWFLNSFNRINLRYQVLPKKGKKVTDEVAKLIKAKYKNQSGIVYCLSRKECDTVAADLTRCGIMAKSYHAGLADIQRSNIQNQWINDKVKVICATIAFGMGIDKPDVRFVMHYSLPKSIEGYYQESGRAGRDGEAADCILFYSYPDMHRIRKLIEMDQENWQAKQNHFDNLWRMVAFCENRTDCRRSQMLNYFGEIFDRENCRRNIQLACDNCKNLSSYVKHNVSQEVRTILQTVKQLCTGGRWSNNFTLNHFVDIMKGSKLKKIMENGHDRLSLHGIGKDFGRNDIERLFRRLVLEGYLQEDMVVSRDDMTFAYLRPGQKCDRFLSNPSATFHVDISHMRTNQVVADSSSRTSDDSEIKEIEKECYKDLLSVVKGIASAKGINYTNVINMTALRCMSLELPESEEEMMKIPHVTRANYEKYGEALLDVTQRYAAQKLVVLSDRAEADMMEDSSSLGLDDSTSWMNSISAPNPGTSPHFGNVSRQGGFRRGIKRKRNFGNWRGRGRGKAKKQGGKSAGSPTKKSRYAACRTKVAAAATSARGESQGVRRPHSAGRGSSSSLLLQRPKPQAQPFQTQSRVVRF</sequence>
<reference evidence="27 28" key="1">
    <citation type="submission" date="2023-03" db="EMBL/GenBank/DDBJ databases">
        <title>High-quality genome of Scylla paramamosain provides insights in environmental adaptation.</title>
        <authorList>
            <person name="Zhang L."/>
        </authorList>
    </citation>
    <scope>NUCLEOTIDE SEQUENCE [LARGE SCALE GENOMIC DNA]</scope>
    <source>
        <strain evidence="27">LZ_2023a</strain>
        <tissue evidence="27">Muscle</tissue>
    </source>
</reference>
<feature type="domain" description="Helicase C-terminal" evidence="26">
    <location>
        <begin position="1151"/>
        <end position="1300"/>
    </location>
</feature>
<gene>
    <name evidence="27" type="ORF">O3P69_008628</name>
</gene>
<proteinExistence type="inferred from homology"/>
<dbReference type="FunFam" id="1.10.10.10:FF:000495">
    <property type="entry name" value="RecQ family helicase MusN"/>
    <property type="match status" value="1"/>
</dbReference>
<evidence type="ECO:0000256" key="7">
    <source>
        <dbReference type="ARBA" id="ARBA00022763"/>
    </source>
</evidence>
<dbReference type="Pfam" id="PF09382">
    <property type="entry name" value="RQC"/>
    <property type="match status" value="1"/>
</dbReference>
<feature type="region of interest" description="Disordered" evidence="23">
    <location>
        <begin position="565"/>
        <end position="613"/>
    </location>
</feature>
<evidence type="ECO:0000256" key="20">
    <source>
        <dbReference type="ARBA" id="ARBA00073450"/>
    </source>
</evidence>
<keyword evidence="13" id="KW-0234">DNA repair</keyword>
<keyword evidence="9" id="KW-0347">Helicase</keyword>
<dbReference type="PROSITE" id="PS50967">
    <property type="entry name" value="HRDC"/>
    <property type="match status" value="1"/>
</dbReference>
<dbReference type="Gene3D" id="3.40.50.300">
    <property type="entry name" value="P-loop containing nucleotide triphosphate hydrolases"/>
    <property type="match status" value="2"/>
</dbReference>
<dbReference type="InterPro" id="IPR004589">
    <property type="entry name" value="DNA_helicase_ATP-dep_RecQ"/>
</dbReference>
<dbReference type="Proteomes" id="UP001487740">
    <property type="component" value="Unassembled WGS sequence"/>
</dbReference>
<dbReference type="PANTHER" id="PTHR13710:SF153">
    <property type="entry name" value="RECQ-LIKE DNA HELICASE BLM"/>
    <property type="match status" value="1"/>
</dbReference>
<comment type="cofactor">
    <cofactor evidence="1">
        <name>Zn(2+)</name>
        <dbReference type="ChEBI" id="CHEBI:29105"/>
    </cofactor>
</comment>
<dbReference type="PROSITE" id="PS51194">
    <property type="entry name" value="HELICASE_CTER"/>
    <property type="match status" value="1"/>
</dbReference>
<dbReference type="GO" id="GO:0007131">
    <property type="term" value="P:reciprocal meiotic recombination"/>
    <property type="evidence" value="ECO:0007669"/>
    <property type="project" value="UniProtKB-ARBA"/>
</dbReference>
<evidence type="ECO:0000259" key="24">
    <source>
        <dbReference type="PROSITE" id="PS50967"/>
    </source>
</evidence>
<dbReference type="EMBL" id="JARAKH010000049">
    <property type="protein sequence ID" value="KAK8376040.1"/>
    <property type="molecule type" value="Genomic_DNA"/>
</dbReference>
<dbReference type="InterPro" id="IPR027417">
    <property type="entry name" value="P-loop_NTPase"/>
</dbReference>
<feature type="domain" description="Helicase ATP-binding" evidence="25">
    <location>
        <begin position="953"/>
        <end position="1128"/>
    </location>
</feature>
<dbReference type="InterPro" id="IPR002464">
    <property type="entry name" value="DNA/RNA_helicase_DEAH_CS"/>
</dbReference>
<dbReference type="Gene3D" id="1.10.150.80">
    <property type="entry name" value="HRDC domain"/>
    <property type="match status" value="1"/>
</dbReference>
<keyword evidence="12" id="KW-0238">DNA-binding</keyword>
<dbReference type="Gene3D" id="1.10.10.10">
    <property type="entry name" value="Winged helix-like DNA-binding domain superfamily/Winged helix DNA-binding domain"/>
    <property type="match status" value="1"/>
</dbReference>
<evidence type="ECO:0000256" key="13">
    <source>
        <dbReference type="ARBA" id="ARBA00023204"/>
    </source>
</evidence>
<evidence type="ECO:0000256" key="4">
    <source>
        <dbReference type="ARBA" id="ARBA00022705"/>
    </source>
</evidence>
<dbReference type="SMART" id="SM00341">
    <property type="entry name" value="HRDC"/>
    <property type="match status" value="1"/>
</dbReference>
<dbReference type="SMART" id="SM00956">
    <property type="entry name" value="RQC"/>
    <property type="match status" value="1"/>
</dbReference>
<dbReference type="GO" id="GO:0000724">
    <property type="term" value="P:double-strand break repair via homologous recombination"/>
    <property type="evidence" value="ECO:0007669"/>
    <property type="project" value="UniProtKB-ARBA"/>
</dbReference>
<evidence type="ECO:0000313" key="27">
    <source>
        <dbReference type="EMBL" id="KAK8376039.1"/>
    </source>
</evidence>
<dbReference type="Pfam" id="PF00270">
    <property type="entry name" value="DEAD"/>
    <property type="match status" value="1"/>
</dbReference>
<feature type="compositionally biased region" description="Low complexity" evidence="23">
    <location>
        <begin position="1655"/>
        <end position="1669"/>
    </location>
</feature>
<feature type="region of interest" description="Disordered" evidence="23">
    <location>
        <begin position="1"/>
        <end position="33"/>
    </location>
</feature>
<evidence type="ECO:0000256" key="22">
    <source>
        <dbReference type="ARBA" id="ARBA00076271"/>
    </source>
</evidence>
<keyword evidence="8" id="KW-0378">Hydrolase</keyword>
<evidence type="ECO:0000256" key="11">
    <source>
        <dbReference type="ARBA" id="ARBA00022840"/>
    </source>
</evidence>
<evidence type="ECO:0000256" key="5">
    <source>
        <dbReference type="ARBA" id="ARBA00022723"/>
    </source>
</evidence>
<feature type="compositionally biased region" description="Basic residues" evidence="23">
    <location>
        <begin position="1"/>
        <end position="13"/>
    </location>
</feature>
<evidence type="ECO:0000256" key="12">
    <source>
        <dbReference type="ARBA" id="ARBA00023125"/>
    </source>
</evidence>
<dbReference type="Pfam" id="PF00271">
    <property type="entry name" value="Helicase_C"/>
    <property type="match status" value="1"/>
</dbReference>
<dbReference type="CDD" id="cd18794">
    <property type="entry name" value="SF2_C_RecQ"/>
    <property type="match status" value="1"/>
</dbReference>
<dbReference type="Pfam" id="PF16124">
    <property type="entry name" value="RecQ_Zn_bind"/>
    <property type="match status" value="1"/>
</dbReference>
<evidence type="ECO:0000256" key="9">
    <source>
        <dbReference type="ARBA" id="ARBA00022806"/>
    </source>
</evidence>
<dbReference type="InterPro" id="IPR002121">
    <property type="entry name" value="HRDC_dom"/>
</dbReference>
<feature type="compositionally biased region" description="Polar residues" evidence="23">
    <location>
        <begin position="574"/>
        <end position="613"/>
    </location>
</feature>
<keyword evidence="4" id="KW-0235">DNA replication</keyword>
<evidence type="ECO:0000259" key="26">
    <source>
        <dbReference type="PROSITE" id="PS51194"/>
    </source>
</evidence>
<dbReference type="GO" id="GO:0005694">
    <property type="term" value="C:chromosome"/>
    <property type="evidence" value="ECO:0007669"/>
    <property type="project" value="TreeGrafter"/>
</dbReference>
<evidence type="ECO:0000256" key="21">
    <source>
        <dbReference type="ARBA" id="ARBA00076065"/>
    </source>
</evidence>
<evidence type="ECO:0000256" key="18">
    <source>
        <dbReference type="ARBA" id="ARBA00044542"/>
    </source>
</evidence>
<comment type="catalytic activity">
    <reaction evidence="19">
        <text>ATP + H2O = ADP + phosphate + H(+)</text>
        <dbReference type="Rhea" id="RHEA:13065"/>
        <dbReference type="ChEBI" id="CHEBI:15377"/>
        <dbReference type="ChEBI" id="CHEBI:15378"/>
        <dbReference type="ChEBI" id="CHEBI:30616"/>
        <dbReference type="ChEBI" id="CHEBI:43474"/>
        <dbReference type="ChEBI" id="CHEBI:456216"/>
    </reaction>
</comment>
<dbReference type="InterPro" id="IPR032284">
    <property type="entry name" value="RecQ_Zn-bd"/>
</dbReference>
<dbReference type="Pfam" id="PF00570">
    <property type="entry name" value="HRDC"/>
    <property type="match status" value="1"/>
</dbReference>
<dbReference type="SUPFAM" id="SSF46785">
    <property type="entry name" value="Winged helix' DNA-binding domain"/>
    <property type="match status" value="1"/>
</dbReference>
<dbReference type="InterPro" id="IPR036388">
    <property type="entry name" value="WH-like_DNA-bd_sf"/>
</dbReference>
<evidence type="ECO:0000256" key="1">
    <source>
        <dbReference type="ARBA" id="ARBA00001947"/>
    </source>
</evidence>
<dbReference type="InterPro" id="IPR001650">
    <property type="entry name" value="Helicase_C-like"/>
</dbReference>
<evidence type="ECO:0000256" key="8">
    <source>
        <dbReference type="ARBA" id="ARBA00022801"/>
    </source>
</evidence>
<dbReference type="PANTHER" id="PTHR13710">
    <property type="entry name" value="DNA HELICASE RECQ FAMILY MEMBER"/>
    <property type="match status" value="1"/>
</dbReference>
<comment type="caution">
    <text evidence="27">The sequence shown here is derived from an EMBL/GenBank/DDBJ whole genome shotgun (WGS) entry which is preliminary data.</text>
</comment>
<dbReference type="GO" id="GO:0006260">
    <property type="term" value="P:DNA replication"/>
    <property type="evidence" value="ECO:0007669"/>
    <property type="project" value="UniProtKB-KW"/>
</dbReference>
<evidence type="ECO:0000259" key="25">
    <source>
        <dbReference type="PROSITE" id="PS51192"/>
    </source>
</evidence>
<evidence type="ECO:0000256" key="14">
    <source>
        <dbReference type="ARBA" id="ARBA00023235"/>
    </source>
</evidence>
<feature type="domain" description="HRDC" evidence="24">
    <location>
        <begin position="1488"/>
        <end position="1568"/>
    </location>
</feature>
<dbReference type="PROSITE" id="PS51192">
    <property type="entry name" value="HELICASE_ATP_BIND_1"/>
    <property type="match status" value="1"/>
</dbReference>
<protein>
    <recommendedName>
        <fullName evidence="20">RecQ-like DNA helicase BLM</fullName>
        <ecNumber evidence="17">5.6.2.4</ecNumber>
    </recommendedName>
    <alternativeName>
        <fullName evidence="21">Bloom syndrome protein homolog</fullName>
    </alternativeName>
    <alternativeName>
        <fullName evidence="18">DNA 3'-5' helicase BLM</fullName>
    </alternativeName>
    <alternativeName>
        <fullName evidence="22">RecQ helicase homolog</fullName>
    </alternativeName>
</protein>
<comment type="catalytic activity">
    <reaction evidence="16">
        <text>Couples ATP hydrolysis with the unwinding of duplex DNA by translocating in the 3'-5' direction.</text>
        <dbReference type="EC" id="5.6.2.4"/>
    </reaction>
</comment>
<evidence type="ECO:0000256" key="6">
    <source>
        <dbReference type="ARBA" id="ARBA00022741"/>
    </source>
</evidence>